<reference evidence="1" key="1">
    <citation type="submission" date="2022-07" db="EMBL/GenBank/DDBJ databases">
        <authorList>
            <person name="Trinca V."/>
            <person name="Uliana J.V.C."/>
            <person name="Torres T.T."/>
            <person name="Ward R.J."/>
            <person name="Monesi N."/>
        </authorList>
    </citation>
    <scope>NUCLEOTIDE SEQUENCE</scope>
    <source>
        <strain evidence="1">HSMRA1968</strain>
        <tissue evidence="1">Whole embryos</tissue>
    </source>
</reference>
<name>A0A9Q0NBG6_9DIPT</name>
<dbReference type="InterPro" id="IPR013783">
    <property type="entry name" value="Ig-like_fold"/>
</dbReference>
<dbReference type="OrthoDB" id="10028801at2759"/>
<dbReference type="SUPFAM" id="SSF48726">
    <property type="entry name" value="Immunoglobulin"/>
    <property type="match status" value="1"/>
</dbReference>
<organism evidence="1 2">
    <name type="scientific">Pseudolycoriella hygida</name>
    <dbReference type="NCBI Taxonomy" id="35572"/>
    <lineage>
        <taxon>Eukaryota</taxon>
        <taxon>Metazoa</taxon>
        <taxon>Ecdysozoa</taxon>
        <taxon>Arthropoda</taxon>
        <taxon>Hexapoda</taxon>
        <taxon>Insecta</taxon>
        <taxon>Pterygota</taxon>
        <taxon>Neoptera</taxon>
        <taxon>Endopterygota</taxon>
        <taxon>Diptera</taxon>
        <taxon>Nematocera</taxon>
        <taxon>Sciaroidea</taxon>
        <taxon>Sciaridae</taxon>
        <taxon>Pseudolycoriella</taxon>
    </lineage>
</organism>
<dbReference type="InterPro" id="IPR036179">
    <property type="entry name" value="Ig-like_dom_sf"/>
</dbReference>
<dbReference type="Gene3D" id="2.60.40.10">
    <property type="entry name" value="Immunoglobulins"/>
    <property type="match status" value="1"/>
</dbReference>
<keyword evidence="2" id="KW-1185">Reference proteome</keyword>
<accession>A0A9Q0NBG6</accession>
<protein>
    <submittedName>
        <fullName evidence="1">Nephrin</fullName>
    </submittedName>
</protein>
<dbReference type="Proteomes" id="UP001151699">
    <property type="component" value="Chromosome A"/>
</dbReference>
<evidence type="ECO:0000313" key="2">
    <source>
        <dbReference type="Proteomes" id="UP001151699"/>
    </source>
</evidence>
<dbReference type="EMBL" id="WJQU01000001">
    <property type="protein sequence ID" value="KAJ6647174.1"/>
    <property type="molecule type" value="Genomic_DNA"/>
</dbReference>
<evidence type="ECO:0000313" key="1">
    <source>
        <dbReference type="EMBL" id="KAJ6647174.1"/>
    </source>
</evidence>
<gene>
    <name evidence="1" type="primary">Nphs1_2</name>
    <name evidence="1" type="ORF">Bhyg_02394</name>
</gene>
<sequence>MTNNHILMDTKRIKYQFKGEEQRELEKMFEDGHIDGSEPPNQIRLGSPTFMAFSNRVFAAHYQRTKVKYGAFGLSPKFSEMTELKSLMWTLTFICTVLTTIQPSSAQQQKFRTTPHDLQVLEGFSAVIPGFPRYSVLGDRTQGVYNLKISNASLDDDAEYQCQVGPAKLNSAIPPPSTIEIQGYQHNSKVEDLTLTCIVTS</sequence>
<proteinExistence type="predicted"/>
<dbReference type="AlphaFoldDB" id="A0A9Q0NBG6"/>
<comment type="caution">
    <text evidence="1">The sequence shown here is derived from an EMBL/GenBank/DDBJ whole genome shotgun (WGS) entry which is preliminary data.</text>
</comment>